<proteinExistence type="inferred from homology"/>
<dbReference type="PANTHER" id="PTHR12475">
    <property type="match status" value="1"/>
</dbReference>
<organism evidence="2 3">
    <name type="scientific">Pyrenophora tritici-repentis</name>
    <dbReference type="NCBI Taxonomy" id="45151"/>
    <lineage>
        <taxon>Eukaryota</taxon>
        <taxon>Fungi</taxon>
        <taxon>Dikarya</taxon>
        <taxon>Ascomycota</taxon>
        <taxon>Pezizomycotina</taxon>
        <taxon>Dothideomycetes</taxon>
        <taxon>Pleosporomycetidae</taxon>
        <taxon>Pleosporales</taxon>
        <taxon>Pleosporineae</taxon>
        <taxon>Pleosporaceae</taxon>
        <taxon>Pyrenophora</taxon>
    </lineage>
</organism>
<protein>
    <submittedName>
        <fullName evidence="2">Putative 4hbt like protein</fullName>
    </submittedName>
</protein>
<dbReference type="GeneID" id="6341733"/>
<dbReference type="AlphaFoldDB" id="A0A317A0C8"/>
<dbReference type="KEGG" id="ptrr:6341733"/>
<dbReference type="RefSeq" id="XP_001933835.2">
    <property type="nucleotide sequence ID" value="XM_001933800.2"/>
</dbReference>
<dbReference type="CDD" id="cd00586">
    <property type="entry name" value="4HBT"/>
    <property type="match status" value="1"/>
</dbReference>
<comment type="caution">
    <text evidence="2">The sequence shown here is derived from an EMBL/GenBank/DDBJ whole genome shotgun (WGS) entry which is preliminary data.</text>
</comment>
<evidence type="ECO:0000313" key="3">
    <source>
        <dbReference type="Proteomes" id="UP000245464"/>
    </source>
</evidence>
<comment type="similarity">
    <text evidence="1">Belongs to the lcsJ thioesterase family.</text>
</comment>
<dbReference type="PANTHER" id="PTHR12475:SF4">
    <property type="entry name" value="PROTEIN THEM6"/>
    <property type="match status" value="1"/>
</dbReference>
<evidence type="ECO:0000256" key="1">
    <source>
        <dbReference type="ARBA" id="ARBA00038476"/>
    </source>
</evidence>
<accession>A0A317A0C8</accession>
<dbReference type="InterPro" id="IPR051490">
    <property type="entry name" value="THEM6_lcsJ_thioesterase"/>
</dbReference>
<name>A0A317A0C8_9PLEO</name>
<dbReference type="Proteomes" id="UP000245464">
    <property type="component" value="Chromosome 4"/>
</dbReference>
<reference evidence="2" key="1">
    <citation type="journal article" date="2018" name="BMC Genomics">
        <title>Comparative genomics of the wheat fungal pathogen Pyrenophora tritici-repentis reveals chromosomal variations and genome plasticity.</title>
        <authorList>
            <person name="Moolhuijzen P."/>
            <person name="See P.T."/>
            <person name="Hane J.K."/>
            <person name="Shi G."/>
            <person name="Liu Z."/>
            <person name="Oliver R.P."/>
            <person name="Moffat C.S."/>
        </authorList>
    </citation>
    <scope>NUCLEOTIDE SEQUENCE [LARGE SCALE GENOMIC DNA]</scope>
    <source>
        <strain evidence="2">M4</strain>
    </source>
</reference>
<sequence>MSQTASIVIAGASIAALASQPTFRGSLIETVARWTGYNAPGGLWRIAAIILALTNLKSLPFVWHLRFCRAFFYQLYVQPTPIPPHALFQPIITSTRTTLLETDYNMHKSNSTYFSDMDISRTHLFTAIIRNGIRKNSRLYGANKSAVAGAVGATEGTRGKHMIALGGISCLFKKEILPYKKYEMWTRLLCWDRKWFYLVTHLVKPGVAQPESWTLQPWKKSKKPAKEYNAEKLKGAVYATGIAKYVIKRGRITVAPEQALFDADMVPAKPEGWVYQGPTKPVESQQPPNGEVLPQVVEPEEWNWDVIEAERLRGLAVAENFAGLDGCHEFFDGGEGWGVGGSLRICCISECYSVQVVV</sequence>
<dbReference type="SUPFAM" id="SSF54637">
    <property type="entry name" value="Thioesterase/thiol ester dehydrase-isomerase"/>
    <property type="match status" value="1"/>
</dbReference>
<gene>
    <name evidence="2" type="ORF">PtrM4_098360</name>
</gene>
<dbReference type="EMBL" id="NQIK02000004">
    <property type="protein sequence ID" value="KAF7572336.1"/>
    <property type="molecule type" value="Genomic_DNA"/>
</dbReference>
<dbReference type="InterPro" id="IPR029069">
    <property type="entry name" value="HotDog_dom_sf"/>
</dbReference>
<dbReference type="Pfam" id="PF13279">
    <property type="entry name" value="4HBT_2"/>
    <property type="match status" value="1"/>
</dbReference>
<evidence type="ECO:0000313" key="2">
    <source>
        <dbReference type="EMBL" id="KAF7572336.1"/>
    </source>
</evidence>